<proteinExistence type="predicted"/>
<feature type="transmembrane region" description="Helical" evidence="1">
    <location>
        <begin position="163"/>
        <end position="183"/>
    </location>
</feature>
<protein>
    <submittedName>
        <fullName evidence="2">Uncharacterized protein</fullName>
    </submittedName>
</protein>
<evidence type="ECO:0000256" key="1">
    <source>
        <dbReference type="SAM" id="Phobius"/>
    </source>
</evidence>
<dbReference type="AlphaFoldDB" id="A0A1G9D5S8"/>
<dbReference type="EMBL" id="FNGA01000001">
    <property type="protein sequence ID" value="SDK59074.1"/>
    <property type="molecule type" value="Genomic_DNA"/>
</dbReference>
<keyword evidence="1" id="KW-0472">Membrane</keyword>
<keyword evidence="3" id="KW-1185">Reference proteome</keyword>
<dbReference type="RefSeq" id="WP_092158645.1">
    <property type="nucleotide sequence ID" value="NZ_FNGA01000001.1"/>
</dbReference>
<dbReference type="Proteomes" id="UP000199053">
    <property type="component" value="Unassembled WGS sequence"/>
</dbReference>
<gene>
    <name evidence="2" type="ORF">SAMN05660337_0915</name>
</gene>
<keyword evidence="1" id="KW-1133">Transmembrane helix</keyword>
<dbReference type="STRING" id="246191.SAMN05660337_0915"/>
<sequence>MKGYYLFYRDQLYIWTIVASILFLMGNLIGRGVLFVLFFCVILSPFLLSGVHQSFISYLKSMFTSVGLVRMLILSLSVLFIVESVFLFVCIDYFFDGNTNFKDIVKSFFWVGVWAISLTFIYRKKLMLKVNDEGIIIAVLTLILGFILQSIGLGYIYSSASYFGSPMSVILDCFCIGNFIYILNSSLRFKQ</sequence>
<organism evidence="2 3">
    <name type="scientific">Maridesulfovibrio ferrireducens</name>
    <dbReference type="NCBI Taxonomy" id="246191"/>
    <lineage>
        <taxon>Bacteria</taxon>
        <taxon>Pseudomonadati</taxon>
        <taxon>Thermodesulfobacteriota</taxon>
        <taxon>Desulfovibrionia</taxon>
        <taxon>Desulfovibrionales</taxon>
        <taxon>Desulfovibrionaceae</taxon>
        <taxon>Maridesulfovibrio</taxon>
    </lineage>
</organism>
<dbReference type="OrthoDB" id="9837174at2"/>
<evidence type="ECO:0000313" key="2">
    <source>
        <dbReference type="EMBL" id="SDK59074.1"/>
    </source>
</evidence>
<feature type="transmembrane region" description="Helical" evidence="1">
    <location>
        <begin position="12"/>
        <end position="29"/>
    </location>
</feature>
<keyword evidence="1" id="KW-0812">Transmembrane</keyword>
<feature type="transmembrane region" description="Helical" evidence="1">
    <location>
        <begin position="135"/>
        <end position="157"/>
    </location>
</feature>
<reference evidence="3" key="1">
    <citation type="submission" date="2016-10" db="EMBL/GenBank/DDBJ databases">
        <authorList>
            <person name="Varghese N."/>
            <person name="Submissions S."/>
        </authorList>
    </citation>
    <scope>NUCLEOTIDE SEQUENCE [LARGE SCALE GENOMIC DNA]</scope>
    <source>
        <strain evidence="3">DSM 16995</strain>
    </source>
</reference>
<feature type="transmembrane region" description="Helical" evidence="1">
    <location>
        <begin position="107"/>
        <end position="123"/>
    </location>
</feature>
<feature type="transmembrane region" description="Helical" evidence="1">
    <location>
        <begin position="35"/>
        <end position="59"/>
    </location>
</feature>
<evidence type="ECO:0000313" key="3">
    <source>
        <dbReference type="Proteomes" id="UP000199053"/>
    </source>
</evidence>
<name>A0A1G9D5S8_9BACT</name>
<accession>A0A1G9D5S8</accession>
<feature type="transmembrane region" description="Helical" evidence="1">
    <location>
        <begin position="71"/>
        <end position="95"/>
    </location>
</feature>